<name>A0ABV6XZ91_9ACTN</name>
<reference evidence="1 2" key="1">
    <citation type="submission" date="2024-06" db="EMBL/GenBank/DDBJ databases">
        <authorList>
            <person name="Lee S.D."/>
        </authorList>
    </citation>
    <scope>NUCLEOTIDE SEQUENCE [LARGE SCALE GENOMIC DNA]</scope>
    <source>
        <strain evidence="1 2">N1-10</strain>
    </source>
</reference>
<evidence type="ECO:0000313" key="1">
    <source>
        <dbReference type="EMBL" id="MFC1443583.1"/>
    </source>
</evidence>
<comment type="caution">
    <text evidence="1">The sequence shown here is derived from an EMBL/GenBank/DDBJ whole genome shotgun (WGS) entry which is preliminary data.</text>
</comment>
<gene>
    <name evidence="1" type="ORF">ABUW04_35640</name>
</gene>
<sequence>MASADQGRIGPGLFRPELVAILDAPEGAAGVHARLLPRPSKKWFPEVEQDLADSIAPFSSAVATIVGPYLL</sequence>
<accession>A0ABV6XZ91</accession>
<dbReference type="RefSeq" id="WP_380568532.1">
    <property type="nucleotide sequence ID" value="NZ_JBEUKS010000018.1"/>
</dbReference>
<keyword evidence="2" id="KW-1185">Reference proteome</keyword>
<organism evidence="1 2">
    <name type="scientific">Streptacidiphilus jeojiensis</name>
    <dbReference type="NCBI Taxonomy" id="3229225"/>
    <lineage>
        <taxon>Bacteria</taxon>
        <taxon>Bacillati</taxon>
        <taxon>Actinomycetota</taxon>
        <taxon>Actinomycetes</taxon>
        <taxon>Kitasatosporales</taxon>
        <taxon>Streptomycetaceae</taxon>
        <taxon>Streptacidiphilus</taxon>
    </lineage>
</organism>
<dbReference type="Proteomes" id="UP001592581">
    <property type="component" value="Unassembled WGS sequence"/>
</dbReference>
<dbReference type="EMBL" id="JBEUKS010000018">
    <property type="protein sequence ID" value="MFC1443583.1"/>
    <property type="molecule type" value="Genomic_DNA"/>
</dbReference>
<evidence type="ECO:0000313" key="2">
    <source>
        <dbReference type="Proteomes" id="UP001592581"/>
    </source>
</evidence>
<protein>
    <submittedName>
        <fullName evidence="1">Uncharacterized protein</fullName>
    </submittedName>
</protein>
<proteinExistence type="predicted"/>